<dbReference type="EMBL" id="JBBNAF010000004">
    <property type="protein sequence ID" value="KAK9151828.1"/>
    <property type="molecule type" value="Genomic_DNA"/>
</dbReference>
<sequence>MVVRGVPNSGKSEWIDALLCNINESSGWTFALFSMENKVRDHARKLMEKHLKKPFFSAGYPGSVERLSEEDLARGKEWLNNTFHLIRCEDDCLPSVKWVLQLAKAAVLRHGVRGLVIDPYNELDHQRPPSMGETRIYESMLTKIKRFARHHSCHVWFVAHPRQLHQWNGGPPSLYDISGSAHFINKCDNGIVIHRNRDPKTIPLDQVQVCVRKVRNKVVGTIGDASLSYNRITGEFMDIDQTAKR</sequence>
<keyword evidence="3" id="KW-1185">Reference proteome</keyword>
<dbReference type="GO" id="GO:0006260">
    <property type="term" value="P:DNA replication"/>
    <property type="evidence" value="ECO:0007669"/>
    <property type="project" value="InterPro"/>
</dbReference>
<dbReference type="SUPFAM" id="SSF52540">
    <property type="entry name" value="P-loop containing nucleoside triphosphate hydrolases"/>
    <property type="match status" value="1"/>
</dbReference>
<dbReference type="PROSITE" id="PS51199">
    <property type="entry name" value="SF4_HELICASE"/>
    <property type="match status" value="1"/>
</dbReference>
<dbReference type="Proteomes" id="UP001420932">
    <property type="component" value="Unassembled WGS sequence"/>
</dbReference>
<proteinExistence type="predicted"/>
<dbReference type="AlphaFoldDB" id="A0AAP0KFW6"/>
<dbReference type="GO" id="GO:0003697">
    <property type="term" value="F:single-stranded DNA binding"/>
    <property type="evidence" value="ECO:0007669"/>
    <property type="project" value="InterPro"/>
</dbReference>
<evidence type="ECO:0000259" key="1">
    <source>
        <dbReference type="PROSITE" id="PS51199"/>
    </source>
</evidence>
<comment type="caution">
    <text evidence="2">The sequence shown here is derived from an EMBL/GenBank/DDBJ whole genome shotgun (WGS) entry which is preliminary data.</text>
</comment>
<dbReference type="InterPro" id="IPR027417">
    <property type="entry name" value="P-loop_NTPase"/>
</dbReference>
<dbReference type="PANTHER" id="PTHR12873:SF0">
    <property type="entry name" value="TWINKLE MTDNA HELICASE"/>
    <property type="match status" value="1"/>
</dbReference>
<dbReference type="Gene3D" id="3.40.50.300">
    <property type="entry name" value="P-loop containing nucleotide triphosphate hydrolases"/>
    <property type="match status" value="1"/>
</dbReference>
<dbReference type="InterPro" id="IPR027032">
    <property type="entry name" value="Twinkle-like"/>
</dbReference>
<evidence type="ECO:0000313" key="3">
    <source>
        <dbReference type="Proteomes" id="UP001420932"/>
    </source>
</evidence>
<name>A0AAP0KFW6_9MAGN</name>
<dbReference type="GO" id="GO:0043139">
    <property type="term" value="F:5'-3' DNA helicase activity"/>
    <property type="evidence" value="ECO:0007669"/>
    <property type="project" value="InterPro"/>
</dbReference>
<protein>
    <recommendedName>
        <fullName evidence="1">SF4 helicase domain-containing protein</fullName>
    </recommendedName>
</protein>
<dbReference type="InterPro" id="IPR007694">
    <property type="entry name" value="DNA_helicase_DnaB-like_C"/>
</dbReference>
<gene>
    <name evidence="2" type="ORF">Syun_010137</name>
</gene>
<reference evidence="2 3" key="1">
    <citation type="submission" date="2024-01" db="EMBL/GenBank/DDBJ databases">
        <title>Genome assemblies of Stephania.</title>
        <authorList>
            <person name="Yang L."/>
        </authorList>
    </citation>
    <scope>NUCLEOTIDE SEQUENCE [LARGE SCALE GENOMIC DNA]</scope>
    <source>
        <strain evidence="2">YNDBR</strain>
        <tissue evidence="2">Leaf</tissue>
    </source>
</reference>
<feature type="domain" description="SF4 helicase" evidence="1">
    <location>
        <begin position="1"/>
        <end position="243"/>
    </location>
</feature>
<evidence type="ECO:0000313" key="2">
    <source>
        <dbReference type="EMBL" id="KAK9151828.1"/>
    </source>
</evidence>
<dbReference type="GO" id="GO:0005524">
    <property type="term" value="F:ATP binding"/>
    <property type="evidence" value="ECO:0007669"/>
    <property type="project" value="InterPro"/>
</dbReference>
<dbReference type="PANTHER" id="PTHR12873">
    <property type="entry name" value="T7-LIKE MITOCHONDRIAL DNA HELICASE"/>
    <property type="match status" value="1"/>
</dbReference>
<organism evidence="2 3">
    <name type="scientific">Stephania yunnanensis</name>
    <dbReference type="NCBI Taxonomy" id="152371"/>
    <lineage>
        <taxon>Eukaryota</taxon>
        <taxon>Viridiplantae</taxon>
        <taxon>Streptophyta</taxon>
        <taxon>Embryophyta</taxon>
        <taxon>Tracheophyta</taxon>
        <taxon>Spermatophyta</taxon>
        <taxon>Magnoliopsida</taxon>
        <taxon>Ranunculales</taxon>
        <taxon>Menispermaceae</taxon>
        <taxon>Menispermoideae</taxon>
        <taxon>Cissampelideae</taxon>
        <taxon>Stephania</taxon>
    </lineage>
</organism>
<accession>A0AAP0KFW6</accession>